<reference evidence="3" key="1">
    <citation type="journal article" date="2019" name="Int. J. Syst. Evol. Microbiol.">
        <title>The Global Catalogue of Microorganisms (GCM) 10K type strain sequencing project: providing services to taxonomists for standard genome sequencing and annotation.</title>
        <authorList>
            <consortium name="The Broad Institute Genomics Platform"/>
            <consortium name="The Broad Institute Genome Sequencing Center for Infectious Disease"/>
            <person name="Wu L."/>
            <person name="Ma J."/>
        </authorList>
    </citation>
    <scope>NUCLEOTIDE SEQUENCE [LARGE SCALE GENOMIC DNA]</scope>
    <source>
        <strain evidence="3">NCAIM B.01391</strain>
    </source>
</reference>
<dbReference type="EMBL" id="JBHSLW010000008">
    <property type="protein sequence ID" value="MFC5419152.1"/>
    <property type="molecule type" value="Genomic_DNA"/>
</dbReference>
<organism evidence="2 3">
    <name type="scientific">Bosea eneae</name>
    <dbReference type="NCBI Taxonomy" id="151454"/>
    <lineage>
        <taxon>Bacteria</taxon>
        <taxon>Pseudomonadati</taxon>
        <taxon>Pseudomonadota</taxon>
        <taxon>Alphaproteobacteria</taxon>
        <taxon>Hyphomicrobiales</taxon>
        <taxon>Boseaceae</taxon>
        <taxon>Bosea</taxon>
    </lineage>
</organism>
<keyword evidence="3" id="KW-1185">Reference proteome</keyword>
<name>A0ABW0INB6_9HYPH</name>
<dbReference type="Proteomes" id="UP001596053">
    <property type="component" value="Unassembled WGS sequence"/>
</dbReference>
<sequence length="247" mass="27012">MLPKQSPSQSSRPTLLSARALACLIAGERMMAAFARLQAFAEKAGFNPDQPRVPSGNPDGGRWTSGEGSAQGRQPGIGDNGGPKLDPEEPPKQPPKEQASPTKAGKAIAKRVAQQLLRYAGPIGALLTAIELAENYSQIPSITSYQDAPKTLSELQQNAGQRRPGYEDHHIVEQGAGRHEGFSRSQIDGADNVVSVPKYKHHEITGWYNQPNKDFGMQTPRNYLRGKDWSEHVRVGHEAMRTFKVLK</sequence>
<feature type="region of interest" description="Disordered" evidence="1">
    <location>
        <begin position="45"/>
        <end position="107"/>
    </location>
</feature>
<evidence type="ECO:0000256" key="1">
    <source>
        <dbReference type="SAM" id="MobiDB-lite"/>
    </source>
</evidence>
<dbReference type="RefSeq" id="WP_377796750.1">
    <property type="nucleotide sequence ID" value="NZ_JBHSLW010000008.1"/>
</dbReference>
<proteinExistence type="predicted"/>
<evidence type="ECO:0000313" key="3">
    <source>
        <dbReference type="Proteomes" id="UP001596053"/>
    </source>
</evidence>
<protein>
    <submittedName>
        <fullName evidence="2">Uncharacterized protein</fullName>
    </submittedName>
</protein>
<evidence type="ECO:0000313" key="2">
    <source>
        <dbReference type="EMBL" id="MFC5419152.1"/>
    </source>
</evidence>
<feature type="compositionally biased region" description="Basic and acidic residues" evidence="1">
    <location>
        <begin position="85"/>
        <end position="95"/>
    </location>
</feature>
<gene>
    <name evidence="2" type="ORF">ACFPOB_06185</name>
</gene>
<comment type="caution">
    <text evidence="2">The sequence shown here is derived from an EMBL/GenBank/DDBJ whole genome shotgun (WGS) entry which is preliminary data.</text>
</comment>
<accession>A0ABW0INB6</accession>